<dbReference type="AlphaFoldDB" id="A0AAV9USY7"/>
<feature type="chain" id="PRO_5043541541" description="Extracellular serine-rich protein" evidence="1">
    <location>
        <begin position="23"/>
        <end position="195"/>
    </location>
</feature>
<evidence type="ECO:0000313" key="3">
    <source>
        <dbReference type="Proteomes" id="UP001375240"/>
    </source>
</evidence>
<dbReference type="Gene3D" id="2.60.40.420">
    <property type="entry name" value="Cupredoxins - blue copper proteins"/>
    <property type="match status" value="1"/>
</dbReference>
<dbReference type="CDD" id="cd00920">
    <property type="entry name" value="Cupredoxin"/>
    <property type="match status" value="1"/>
</dbReference>
<proteinExistence type="predicted"/>
<evidence type="ECO:0000256" key="1">
    <source>
        <dbReference type="SAM" id="SignalP"/>
    </source>
</evidence>
<evidence type="ECO:0000313" key="2">
    <source>
        <dbReference type="EMBL" id="KAK6346570.1"/>
    </source>
</evidence>
<protein>
    <recommendedName>
        <fullName evidence="4">Extracellular serine-rich protein</fullName>
    </recommendedName>
</protein>
<dbReference type="PANTHER" id="PTHR34883">
    <property type="entry name" value="SERINE-RICH PROTEIN, PUTATIVE-RELATED-RELATED"/>
    <property type="match status" value="1"/>
</dbReference>
<accession>A0AAV9USY7</accession>
<dbReference type="PANTHER" id="PTHR34883:SF15">
    <property type="entry name" value="EXTRACELLULAR SERINE-RICH PROTEIN"/>
    <property type="match status" value="1"/>
</dbReference>
<dbReference type="InterPro" id="IPR008972">
    <property type="entry name" value="Cupredoxin"/>
</dbReference>
<keyword evidence="3" id="KW-1185">Reference proteome</keyword>
<organism evidence="2 3">
    <name type="scientific">Orbilia brochopaga</name>
    <dbReference type="NCBI Taxonomy" id="3140254"/>
    <lineage>
        <taxon>Eukaryota</taxon>
        <taxon>Fungi</taxon>
        <taxon>Dikarya</taxon>
        <taxon>Ascomycota</taxon>
        <taxon>Pezizomycotina</taxon>
        <taxon>Orbiliomycetes</taxon>
        <taxon>Orbiliales</taxon>
        <taxon>Orbiliaceae</taxon>
        <taxon>Orbilia</taxon>
    </lineage>
</organism>
<reference evidence="2 3" key="1">
    <citation type="submission" date="2019-10" db="EMBL/GenBank/DDBJ databases">
        <authorList>
            <person name="Palmer J.M."/>
        </authorList>
    </citation>
    <scope>NUCLEOTIDE SEQUENCE [LARGE SCALE GENOMIC DNA]</scope>
    <source>
        <strain evidence="2 3">TWF696</strain>
    </source>
</reference>
<dbReference type="SUPFAM" id="SSF49503">
    <property type="entry name" value="Cupredoxins"/>
    <property type="match status" value="1"/>
</dbReference>
<comment type="caution">
    <text evidence="2">The sequence shown here is derived from an EMBL/GenBank/DDBJ whole genome shotgun (WGS) entry which is preliminary data.</text>
</comment>
<sequence length="195" mass="20976">MVAFSPIAFITAIAAVASTALAAPTRTSNPLTPRQWTGPVGATHSIVVGRGGLRFDPDNVQAEIGDVIEWHFTPRNHSIVQSNFGNPCVPTAGAFFSGFVPTMSGQNGQVYQIRIVDKNPIWYYCSQTVGDHCQMGMAGVINQDYNTNEFTLARYRQKAALLLGVQQSVSPPYPQAGLLQGALIPNPNPLSGFKN</sequence>
<feature type="signal peptide" evidence="1">
    <location>
        <begin position="1"/>
        <end position="22"/>
    </location>
</feature>
<dbReference type="Proteomes" id="UP001375240">
    <property type="component" value="Unassembled WGS sequence"/>
</dbReference>
<dbReference type="InterPro" id="IPR052953">
    <property type="entry name" value="Ser-rich/MCO-related"/>
</dbReference>
<keyword evidence="1" id="KW-0732">Signal</keyword>
<dbReference type="EMBL" id="JAVHNQ010000005">
    <property type="protein sequence ID" value="KAK6346570.1"/>
    <property type="molecule type" value="Genomic_DNA"/>
</dbReference>
<gene>
    <name evidence="2" type="ORF">TWF696_006692</name>
</gene>
<evidence type="ECO:0008006" key="4">
    <source>
        <dbReference type="Google" id="ProtNLM"/>
    </source>
</evidence>
<name>A0AAV9USY7_9PEZI</name>